<keyword evidence="1" id="KW-1133">Transmembrane helix</keyword>
<sequence length="100" mass="10436">MPNGETGLLAKLLLIGAVIGLGHLMVSNEPLTARLLLGRMILGAAVAPLAALPLLKFPGMPELVVIGLACALGILGSAFIEAAFKRGVEMYIKRWGKKTS</sequence>
<feature type="transmembrane region" description="Helical" evidence="1">
    <location>
        <begin position="6"/>
        <end position="24"/>
    </location>
</feature>
<dbReference type="Pfam" id="PF04550">
    <property type="entry name" value="Phage_holin_3_2"/>
    <property type="match status" value="1"/>
</dbReference>
<organism evidence="2 3">
    <name type="scientific">Kluyvera intermedia</name>
    <name type="common">Enterobacter intermedius</name>
    <dbReference type="NCBI Taxonomy" id="61648"/>
    <lineage>
        <taxon>Bacteria</taxon>
        <taxon>Pseudomonadati</taxon>
        <taxon>Pseudomonadota</taxon>
        <taxon>Gammaproteobacteria</taxon>
        <taxon>Enterobacterales</taxon>
        <taxon>Enterobacteriaceae</taxon>
        <taxon>Kluyvera</taxon>
    </lineage>
</organism>
<reference evidence="2" key="1">
    <citation type="submission" date="2023-04" db="EMBL/GenBank/DDBJ databases">
        <title>APH(3)-Id, a novel chromosomal aminoglycoside phosphotransferase, identified from an environmental isolate of Kluyvera intermedia DW18.</title>
        <authorList>
            <person name="Sha Y."/>
        </authorList>
    </citation>
    <scope>NUCLEOTIDE SEQUENCE</scope>
    <source>
        <strain evidence="2">DW18</strain>
    </source>
</reference>
<feature type="transmembrane region" description="Helical" evidence="1">
    <location>
        <begin position="36"/>
        <end position="57"/>
    </location>
</feature>
<dbReference type="GO" id="GO:0044660">
    <property type="term" value="P:viral release via pore formation in host cell membrane"/>
    <property type="evidence" value="ECO:0007669"/>
    <property type="project" value="InterPro"/>
</dbReference>
<protein>
    <submittedName>
        <fullName evidence="2">Holin</fullName>
    </submittedName>
</protein>
<feature type="transmembrane region" description="Helical" evidence="1">
    <location>
        <begin position="63"/>
        <end position="84"/>
    </location>
</feature>
<accession>A0AA95K1Z8</accession>
<keyword evidence="1" id="KW-0812">Transmembrane</keyword>
<dbReference type="InterPro" id="IPR007633">
    <property type="entry name" value="Phage_P2_Holin"/>
</dbReference>
<dbReference type="AlphaFoldDB" id="A0AA95K1Z8"/>
<gene>
    <name evidence="2" type="ORF">QBD33_07805</name>
</gene>
<evidence type="ECO:0000313" key="2">
    <source>
        <dbReference type="EMBL" id="WGL57666.1"/>
    </source>
</evidence>
<keyword evidence="1" id="KW-0472">Membrane</keyword>
<proteinExistence type="predicted"/>
<evidence type="ECO:0000256" key="1">
    <source>
        <dbReference type="SAM" id="Phobius"/>
    </source>
</evidence>
<evidence type="ECO:0000313" key="3">
    <source>
        <dbReference type="Proteomes" id="UP001177527"/>
    </source>
</evidence>
<dbReference type="EMBL" id="CP123488">
    <property type="protein sequence ID" value="WGL57666.1"/>
    <property type="molecule type" value="Genomic_DNA"/>
</dbReference>
<dbReference type="RefSeq" id="WP_280558257.1">
    <property type="nucleotide sequence ID" value="NZ_CP123488.1"/>
</dbReference>
<name>A0AA95K1Z8_KLUIN</name>
<dbReference type="Proteomes" id="UP001177527">
    <property type="component" value="Chromosome"/>
</dbReference>